<sequence length="783" mass="86565">MVSALGLGSLFPAASSRWHEGLLLVHIVDNVRPYHHCPQSSRDFVCSASLRAAIFRSNLSAFCGGAGGFEVGLLSKWMIQFWNCSDFVSRSNKHGKSTAPLLSSRVISKVRHASSLDFGFEEEDKGEGEVEAEAEGGREDEGAHAELQQLLKLLPKRFRKELEKHPDLQFLVEIVMDLGRRPFARFPSGDWPISDELITASDLHNAVSWVLPWQQPIPTGGVYLRRCCTIIFSSVGEFTDDNRTGINRTLHRISAIHNREGCIIGLTCRVGRAISGSAEMVRDLVSGGGSLLLMGPPGVGKTTAIREIARMLANEYDQRVVIVDTSNEIGGDGDIPHPGIGRARRMQVANVEMQHKVMIEAVENHMPQTIVVDEIGTELEALAAVTIAQRGVQLVATAHGMTVENLIKNPSLEMLVGGIQSVTLGDEEARRRGVQKSVLERKGPSTFTTAVEMISRTEWRSYNSLEATVDALLAGRPALFEVRKINDKGELVIANKSIPIDTEPTPGSTPQSFKIFDQASDFDRYKGEEGLLREEGDESMNPQKPWEQGDAPLLVYTFQISEDLLEQVMEVMELEQAINLTNNIGIANVILALRSELKQNSWVKNMARFRQLPIYAIKANTMAQMVRALRAILGFESLGATSLLSEIQRKGEEIGPIIQMQNKRPTFQDEIDALEEVRLAIETIVIPKGQPVELLPRSSEVISLQSKMIQSYQLTSEKSGIEPHMRLRILPLDVQDQWKTVIISMVDQPQGKLDIDGETYNNGSAKNVMDSGTSVSRLPILPD</sequence>
<gene>
    <name evidence="1" type="ORF">O6H91_03G092800</name>
</gene>
<evidence type="ECO:0000313" key="1">
    <source>
        <dbReference type="EMBL" id="KAJ7563008.1"/>
    </source>
</evidence>
<reference evidence="2" key="1">
    <citation type="journal article" date="2024" name="Proc. Natl. Acad. Sci. U.S.A.">
        <title>Extraordinary preservation of gene collinearity over three hundred million years revealed in homosporous lycophytes.</title>
        <authorList>
            <person name="Li C."/>
            <person name="Wickell D."/>
            <person name="Kuo L.Y."/>
            <person name="Chen X."/>
            <person name="Nie B."/>
            <person name="Liao X."/>
            <person name="Peng D."/>
            <person name="Ji J."/>
            <person name="Jenkins J."/>
            <person name="Williams M."/>
            <person name="Shu S."/>
            <person name="Plott C."/>
            <person name="Barry K."/>
            <person name="Rajasekar S."/>
            <person name="Grimwood J."/>
            <person name="Han X."/>
            <person name="Sun S."/>
            <person name="Hou Z."/>
            <person name="He W."/>
            <person name="Dai G."/>
            <person name="Sun C."/>
            <person name="Schmutz J."/>
            <person name="Leebens-Mack J.H."/>
            <person name="Li F.W."/>
            <person name="Wang L."/>
        </authorList>
    </citation>
    <scope>NUCLEOTIDE SEQUENCE [LARGE SCALE GENOMIC DNA]</scope>
    <source>
        <strain evidence="2">cv. PW_Plant_1</strain>
    </source>
</reference>
<evidence type="ECO:0000313" key="2">
    <source>
        <dbReference type="Proteomes" id="UP001162992"/>
    </source>
</evidence>
<dbReference type="EMBL" id="CM055094">
    <property type="protein sequence ID" value="KAJ7563008.1"/>
    <property type="molecule type" value="Genomic_DNA"/>
</dbReference>
<proteinExistence type="predicted"/>
<comment type="caution">
    <text evidence="1">The sequence shown here is derived from an EMBL/GenBank/DDBJ whole genome shotgun (WGS) entry which is preliminary data.</text>
</comment>
<dbReference type="Proteomes" id="UP001162992">
    <property type="component" value="Chromosome 3"/>
</dbReference>
<keyword evidence="2" id="KW-1185">Reference proteome</keyword>
<accession>A0ACC2E8Q3</accession>
<organism evidence="1 2">
    <name type="scientific">Diphasiastrum complanatum</name>
    <name type="common">Issler's clubmoss</name>
    <name type="synonym">Lycopodium complanatum</name>
    <dbReference type="NCBI Taxonomy" id="34168"/>
    <lineage>
        <taxon>Eukaryota</taxon>
        <taxon>Viridiplantae</taxon>
        <taxon>Streptophyta</taxon>
        <taxon>Embryophyta</taxon>
        <taxon>Tracheophyta</taxon>
        <taxon>Lycopodiopsida</taxon>
        <taxon>Lycopodiales</taxon>
        <taxon>Lycopodiaceae</taxon>
        <taxon>Lycopodioideae</taxon>
        <taxon>Diphasiastrum</taxon>
    </lineage>
</organism>
<name>A0ACC2E8Q3_DIPCM</name>
<protein>
    <submittedName>
        <fullName evidence="1">Uncharacterized protein</fullName>
    </submittedName>
</protein>